<name>A0A0H3JH45_ECO57</name>
<evidence type="ECO:0000256" key="1">
    <source>
        <dbReference type="ARBA" id="ARBA00022729"/>
    </source>
</evidence>
<evidence type="ECO:0000259" key="3">
    <source>
        <dbReference type="Pfam" id="PF04355"/>
    </source>
</evidence>
<dbReference type="EMBL" id="BA000007">
    <property type="protein sequence ID" value="BAB36929.2"/>
    <property type="molecule type" value="Genomic_DNA"/>
</dbReference>
<proteinExistence type="predicted"/>
<keyword evidence="4" id="KW-0449">Lipoprotein</keyword>
<dbReference type="Pfam" id="PF04355">
    <property type="entry name" value="BamE"/>
    <property type="match status" value="1"/>
</dbReference>
<dbReference type="eggNOG" id="COG2913">
    <property type="taxonomic scope" value="Bacteria"/>
</dbReference>
<organism evidence="4 5">
    <name type="scientific">Escherichia coli O157:H7</name>
    <dbReference type="NCBI Taxonomy" id="83334"/>
    <lineage>
        <taxon>Bacteria</taxon>
        <taxon>Pseudomonadati</taxon>
        <taxon>Pseudomonadota</taxon>
        <taxon>Gammaproteobacteria</taxon>
        <taxon>Enterobacterales</taxon>
        <taxon>Enterobacteriaceae</taxon>
        <taxon>Escherichia</taxon>
    </lineage>
</organism>
<keyword evidence="2" id="KW-0472">Membrane</keyword>
<accession>A0A7U8R5Q1</accession>
<sequence>MKNETQESVKTKIVKGKTTKQDVLASFGEPDSRSLIDGEEQWSYTMYNSQSKATSFIPVVGLLAGGADSQTKSLTVSFKGEKVSTYIFNAGTSNVKTGIF</sequence>
<dbReference type="AlphaFoldDB" id="A0A0H3JH45"/>
<dbReference type="Gene3D" id="3.30.1450.10">
    <property type="match status" value="1"/>
</dbReference>
<feature type="domain" description="Outer membrane protein assembly factor BamE" evidence="3">
    <location>
        <begin position="12"/>
        <end position="85"/>
    </location>
</feature>
<keyword evidence="1" id="KW-0732">Signal</keyword>
<dbReference type="KEGG" id="ecs:ECs_3506"/>
<dbReference type="HOGENOM" id="CLU_142806_2_0_6"/>
<dbReference type="InterPro" id="IPR037873">
    <property type="entry name" value="BamE-like"/>
</dbReference>
<reference evidence="4 5" key="2">
    <citation type="journal article" date="2001" name="DNA Res.">
        <title>Complete genome sequence of enterohemorrhagic Escherichia coli O157:H7 and genomic comparison with a laboratory strain K-12.</title>
        <authorList>
            <person name="Hayashi T."/>
            <person name="Makino K."/>
            <person name="Ohnishi M."/>
            <person name="Kurokawa K."/>
            <person name="Ishii K."/>
            <person name="Yokoyama K."/>
            <person name="Han C.G."/>
            <person name="Ohtsubo E."/>
            <person name="Nakayama K."/>
            <person name="Murata T."/>
            <person name="Tanaka M."/>
            <person name="Tobe T."/>
            <person name="Iida T."/>
            <person name="Takami H."/>
            <person name="Honda T."/>
            <person name="Sasakawa C."/>
            <person name="Ogasawara N."/>
            <person name="Yasunaga T."/>
            <person name="Kuhara S."/>
            <person name="Shiba T."/>
            <person name="Hattori M."/>
            <person name="Shinagawa H."/>
        </authorList>
    </citation>
    <scope>NUCLEOTIDE SEQUENCE [LARGE SCALE GENOMIC DNA]</scope>
    <source>
        <strain evidence="5">O157:H7 / Sakai / RIMD 0509952 / EHEC</strain>
    </source>
</reference>
<dbReference type="GeneID" id="914779"/>
<dbReference type="GO" id="GO:0019867">
    <property type="term" value="C:outer membrane"/>
    <property type="evidence" value="ECO:0007669"/>
    <property type="project" value="InterPro"/>
</dbReference>
<accession>A0A0H3JH45</accession>
<accession>A0A6M0JEW9</accession>
<dbReference type="PATRIC" id="fig|386585.9.peg.3661"/>
<dbReference type="GeneID" id="45137252"/>
<gene>
    <name evidence="4" type="ORF">ECs_3506</name>
</gene>
<dbReference type="RefSeq" id="WP_001417601.1">
    <property type="nucleotide sequence ID" value="NZ_AP018488.1"/>
</dbReference>
<dbReference type="STRING" id="155864.Z3937"/>
<keyword evidence="5" id="KW-1185">Reference proteome</keyword>
<reference evidence="4 5" key="1">
    <citation type="journal article" date="2000" name="Syst. Appl. Microbiol.">
        <title>Comparative analysis of the whole set of rRNA operons between an enterohemorrhagic Escherichia coli O157:H7 Sakai strain and an Escherichia coli K-12 strain MG1655.</title>
        <authorList>
            <person name="Ohnishi M."/>
            <person name="Murata T."/>
            <person name="Nakayama K."/>
            <person name="Kuhara S."/>
            <person name="Hattori M."/>
            <person name="Kurokawa K."/>
            <person name="Yasunaga T."/>
            <person name="Yokoyama K."/>
            <person name="Makino K."/>
            <person name="Shinagawa H."/>
            <person name="Hayashi T."/>
        </authorList>
    </citation>
    <scope>NUCLEOTIDE SEQUENCE [LARGE SCALE GENOMIC DNA]</scope>
    <source>
        <strain evidence="5">O157:H7 / Sakai / RIMD 0509952 / EHEC</strain>
    </source>
</reference>
<evidence type="ECO:0000256" key="2">
    <source>
        <dbReference type="ARBA" id="ARBA00023136"/>
    </source>
</evidence>
<evidence type="ECO:0000313" key="4">
    <source>
        <dbReference type="EMBL" id="BAB36929.2"/>
    </source>
</evidence>
<protein>
    <submittedName>
        <fullName evidence="4">Lipoprotein</fullName>
    </submittedName>
</protein>
<dbReference type="Proteomes" id="UP000000558">
    <property type="component" value="Chromosome"/>
</dbReference>
<dbReference type="InterPro" id="IPR007450">
    <property type="entry name" value="BamE_dom"/>
</dbReference>
<evidence type="ECO:0000313" key="5">
    <source>
        <dbReference type="Proteomes" id="UP000000558"/>
    </source>
</evidence>